<evidence type="ECO:0000313" key="4">
    <source>
        <dbReference type="Proteomes" id="UP000325902"/>
    </source>
</evidence>
<reference evidence="3 4" key="1">
    <citation type="journal article" date="2019" name="Sci. Rep.">
        <title>A multi-omics analysis of the grapevine pathogen Lasiodiplodia theobromae reveals that temperature affects the expression of virulence- and pathogenicity-related genes.</title>
        <authorList>
            <person name="Felix C."/>
            <person name="Meneses R."/>
            <person name="Goncalves M.F.M."/>
            <person name="Tilleman L."/>
            <person name="Duarte A.S."/>
            <person name="Jorrin-Novo J.V."/>
            <person name="Van de Peer Y."/>
            <person name="Deforce D."/>
            <person name="Van Nieuwerburgh F."/>
            <person name="Esteves A.C."/>
            <person name="Alves A."/>
        </authorList>
    </citation>
    <scope>NUCLEOTIDE SEQUENCE [LARGE SCALE GENOMIC DNA]</scope>
    <source>
        <strain evidence="3 4">LA-SOL3</strain>
    </source>
</reference>
<feature type="compositionally biased region" description="Polar residues" evidence="2">
    <location>
        <begin position="46"/>
        <end position="59"/>
    </location>
</feature>
<gene>
    <name evidence="3" type="ORF">DBV05_g4969</name>
</gene>
<dbReference type="PROSITE" id="PS00806">
    <property type="entry name" value="ALDOLASE_CLASS_II_2"/>
    <property type="match status" value="1"/>
</dbReference>
<dbReference type="AlphaFoldDB" id="A0A5N5DF39"/>
<proteinExistence type="predicted"/>
<feature type="compositionally biased region" description="Basic and acidic residues" evidence="2">
    <location>
        <begin position="88"/>
        <end position="105"/>
    </location>
</feature>
<dbReference type="GO" id="GO:0008270">
    <property type="term" value="F:zinc ion binding"/>
    <property type="evidence" value="ECO:0007669"/>
    <property type="project" value="InterPro"/>
</dbReference>
<feature type="coiled-coil region" evidence="1">
    <location>
        <begin position="135"/>
        <end position="169"/>
    </location>
</feature>
<dbReference type="GO" id="GO:0016832">
    <property type="term" value="F:aldehyde-lyase activity"/>
    <property type="evidence" value="ECO:0007669"/>
    <property type="project" value="InterPro"/>
</dbReference>
<organism evidence="3 4">
    <name type="scientific">Lasiodiplodia theobromae</name>
    <dbReference type="NCBI Taxonomy" id="45133"/>
    <lineage>
        <taxon>Eukaryota</taxon>
        <taxon>Fungi</taxon>
        <taxon>Dikarya</taxon>
        <taxon>Ascomycota</taxon>
        <taxon>Pezizomycotina</taxon>
        <taxon>Dothideomycetes</taxon>
        <taxon>Dothideomycetes incertae sedis</taxon>
        <taxon>Botryosphaeriales</taxon>
        <taxon>Botryosphaeriaceae</taxon>
        <taxon>Lasiodiplodia</taxon>
    </lineage>
</organism>
<evidence type="ECO:0000313" key="3">
    <source>
        <dbReference type="EMBL" id="KAB2576429.1"/>
    </source>
</evidence>
<keyword evidence="1" id="KW-0175">Coiled coil</keyword>
<feature type="region of interest" description="Disordered" evidence="2">
    <location>
        <begin position="219"/>
        <end position="251"/>
    </location>
</feature>
<feature type="compositionally biased region" description="Polar residues" evidence="2">
    <location>
        <begin position="11"/>
        <end position="24"/>
    </location>
</feature>
<accession>A0A5N5DF39</accession>
<evidence type="ECO:0000256" key="2">
    <source>
        <dbReference type="SAM" id="MobiDB-lite"/>
    </source>
</evidence>
<dbReference type="InterPro" id="IPR000771">
    <property type="entry name" value="FBA_II"/>
</dbReference>
<name>A0A5N5DF39_9PEZI</name>
<dbReference type="Proteomes" id="UP000325902">
    <property type="component" value="Unassembled WGS sequence"/>
</dbReference>
<protein>
    <submittedName>
        <fullName evidence="3">Uncharacterized protein</fullName>
    </submittedName>
</protein>
<evidence type="ECO:0000256" key="1">
    <source>
        <dbReference type="SAM" id="Coils"/>
    </source>
</evidence>
<dbReference type="EMBL" id="VCHE01000024">
    <property type="protein sequence ID" value="KAB2576429.1"/>
    <property type="molecule type" value="Genomic_DNA"/>
</dbReference>
<feature type="compositionally biased region" description="Low complexity" evidence="2">
    <location>
        <begin position="31"/>
        <end position="45"/>
    </location>
</feature>
<feature type="region of interest" description="Disordered" evidence="2">
    <location>
        <begin position="1"/>
        <end position="122"/>
    </location>
</feature>
<keyword evidence="4" id="KW-1185">Reference proteome</keyword>
<dbReference type="GO" id="GO:0005975">
    <property type="term" value="P:carbohydrate metabolic process"/>
    <property type="evidence" value="ECO:0007669"/>
    <property type="project" value="InterPro"/>
</dbReference>
<comment type="caution">
    <text evidence="3">The sequence shown here is derived from an EMBL/GenBank/DDBJ whole genome shotgun (WGS) entry which is preliminary data.</text>
</comment>
<feature type="compositionally biased region" description="Basic and acidic residues" evidence="2">
    <location>
        <begin position="65"/>
        <end position="75"/>
    </location>
</feature>
<sequence>MSDHRRPTAPSPASSIRQGRQQQGVKIKTESSPSSSPAPTPSTGSNKPAMTTQTTSNTPLKRKREPTSTDKDNKEPTTAAGLVAMEQQHLDTHRSTSATLDKHAPLLDSARTTATRARSAERAAHSQISSLFLQSQVLEERAAGHQRVAEEAETQLTAERQLVAQAKGSKEEADKELMAIALGRMFARLEKYDQDVAEELWAKAERYRDIFVRDGIPEPPAKRSRIMGVEGEMGGEGAEEGEIGGQNRGEK</sequence>